<dbReference type="CDD" id="cd09859">
    <property type="entry name" value="PIN_53EXO"/>
    <property type="match status" value="1"/>
</dbReference>
<evidence type="ECO:0000313" key="15">
    <source>
        <dbReference type="EMBL" id="MFD2758885.1"/>
    </source>
</evidence>
<evidence type="ECO:0000256" key="6">
    <source>
        <dbReference type="ARBA" id="ARBA00022839"/>
    </source>
</evidence>
<keyword evidence="4 12" id="KW-0235">DNA replication</keyword>
<evidence type="ECO:0000256" key="1">
    <source>
        <dbReference type="ARBA" id="ARBA00007705"/>
    </source>
</evidence>
<evidence type="ECO:0000256" key="9">
    <source>
        <dbReference type="ARBA" id="ARBA00023204"/>
    </source>
</evidence>
<comment type="function">
    <text evidence="12">In addition to polymerase activity, this DNA polymerase exhibits 5'-3' exonuclease activity.</text>
</comment>
<evidence type="ECO:0000256" key="7">
    <source>
        <dbReference type="ARBA" id="ARBA00022932"/>
    </source>
</evidence>
<dbReference type="InterPro" id="IPR019760">
    <property type="entry name" value="DNA-dir_DNA_pol_A_CS"/>
</dbReference>
<dbReference type="Proteomes" id="UP001597492">
    <property type="component" value="Unassembled WGS sequence"/>
</dbReference>
<dbReference type="Gene3D" id="3.30.420.10">
    <property type="entry name" value="Ribonuclease H-like superfamily/Ribonuclease H"/>
    <property type="match status" value="1"/>
</dbReference>
<dbReference type="Pfam" id="PF00476">
    <property type="entry name" value="DNA_pol_A"/>
    <property type="match status" value="1"/>
</dbReference>
<keyword evidence="16" id="KW-1185">Reference proteome</keyword>
<dbReference type="PANTHER" id="PTHR10133">
    <property type="entry name" value="DNA POLYMERASE I"/>
    <property type="match status" value="1"/>
</dbReference>
<dbReference type="PROSITE" id="PS00447">
    <property type="entry name" value="DNA_POLYMERASE_A"/>
    <property type="match status" value="1"/>
</dbReference>
<dbReference type="Pfam" id="PF01367">
    <property type="entry name" value="5_3_exonuc"/>
    <property type="match status" value="1"/>
</dbReference>
<dbReference type="InterPro" id="IPR020045">
    <property type="entry name" value="DNA_polI_H3TH"/>
</dbReference>
<comment type="caution">
    <text evidence="15">The sequence shown here is derived from an EMBL/GenBank/DDBJ whole genome shotgun (WGS) entry which is preliminary data.</text>
</comment>
<dbReference type="EC" id="2.7.7.7" evidence="11 12"/>
<dbReference type="Pfam" id="PF02739">
    <property type="entry name" value="5_3_exonuc_N"/>
    <property type="match status" value="1"/>
</dbReference>
<protein>
    <recommendedName>
        <fullName evidence="11 12">DNA polymerase I</fullName>
        <ecNumber evidence="11 12">2.7.7.7</ecNumber>
    </recommendedName>
</protein>
<dbReference type="SMART" id="SM00482">
    <property type="entry name" value="POLAc"/>
    <property type="match status" value="1"/>
</dbReference>
<dbReference type="SUPFAM" id="SSF47807">
    <property type="entry name" value="5' to 3' exonuclease, C-terminal subdomain"/>
    <property type="match status" value="1"/>
</dbReference>
<feature type="domain" description="DNA-directed DNA polymerase family A palm" evidence="14">
    <location>
        <begin position="631"/>
        <end position="838"/>
    </location>
</feature>
<dbReference type="EMBL" id="JBHUNE010000008">
    <property type="protein sequence ID" value="MFD2758885.1"/>
    <property type="molecule type" value="Genomic_DNA"/>
</dbReference>
<evidence type="ECO:0000256" key="2">
    <source>
        <dbReference type="ARBA" id="ARBA00022679"/>
    </source>
</evidence>
<dbReference type="InterPro" id="IPR054690">
    <property type="entry name" value="DNA_polI_exonuclease"/>
</dbReference>
<dbReference type="Gene3D" id="1.10.150.20">
    <property type="entry name" value="5' to 3' exonuclease, C-terminal subdomain"/>
    <property type="match status" value="2"/>
</dbReference>
<dbReference type="Gene3D" id="3.40.50.1010">
    <property type="entry name" value="5'-nuclease"/>
    <property type="match status" value="1"/>
</dbReference>
<dbReference type="InterPro" id="IPR020046">
    <property type="entry name" value="5-3_exonucl_a-hlix_arch_N"/>
</dbReference>
<evidence type="ECO:0000256" key="3">
    <source>
        <dbReference type="ARBA" id="ARBA00022695"/>
    </source>
</evidence>
<evidence type="ECO:0000256" key="8">
    <source>
        <dbReference type="ARBA" id="ARBA00023125"/>
    </source>
</evidence>
<sequence length="875" mass="95956">MVIDGHSLAFRAFFALPVDSFVNSEGQHTNAVHGFISMLLSLLRDHNPSHIAVAFDAGSKSFRNREYEDYKGGRDETPPEFKGQIGLLKEALSAMGIDWLEKDDYEADDILATLAHQGEQTGFDVLVVSGDRDAIQLVNDETTLLYPSVQGVSKLTRYTPDKVFEKYGVLPHQYSDLAAMVGEKADNLPGIPKVGPKTAAKWINQFGSLEAILEHEDELPGKVGESFREHRENAVRNRKLNELLRDVELELTPADADIHPIDVDAVREVFTRLQFRTLQDRVLKLAAERDGAVATSDDDGVYEQFAVRDALSGAELATWLEGADGAGVALRVGEGGQVDAAVATEQEVAVVSDVAAAPELGDWLAGESTKWLFDAKPTLKAARRAGVVVGGTIYDGQLAAFLVNPLSPPKRVAELAQQYLGETMPESDPNQLLEIEGEGEAGNTFAAEAWFTRRAGLAAQARLPEPTAPVFTEIEAPLEPLLAEMEYTGIHIDVELLRSLSAEQGEQVAKFEREAFDAIDGEEINLGSPKQLQAVLFEKLDMPKTRRTKTGYSTDAQSLEELEAKAPHPFLGALRHHRDATKLKQIIDSLIRAVGDDERIHTTYLQTGSSTGRLASTDPNLQNIPIRSPQGQRIRGAFTTDDRFDGLLTADYSQIEMRIMAHLSGDEALISAFNSGEDTHRFVGSQVFGVDPSDVTATMRSKVKAMSYGLVYGLSAFGLSKQLGIEVAEARDLMNGYFERFGKVRDYLRDSVEQARQTGYTETIFGRRRPFPDLNSTNRLARQNAERAALNAPIQGSAADIIKIAMLRVDERMRAHGLESRLLLQVHDELVFEVAPGEQESLEHLVRDAMASAADLSVPLDVSVGRGTNWETAGH</sequence>
<dbReference type="SUPFAM" id="SSF53098">
    <property type="entry name" value="Ribonuclease H-like"/>
    <property type="match status" value="1"/>
</dbReference>
<keyword evidence="3 12" id="KW-0548">Nucleotidyltransferase</keyword>
<dbReference type="InterPro" id="IPR043502">
    <property type="entry name" value="DNA/RNA_pol_sf"/>
</dbReference>
<dbReference type="CDD" id="cd09898">
    <property type="entry name" value="H3TH_53EXO"/>
    <property type="match status" value="1"/>
</dbReference>
<evidence type="ECO:0000256" key="4">
    <source>
        <dbReference type="ARBA" id="ARBA00022705"/>
    </source>
</evidence>
<dbReference type="Gene3D" id="1.20.1060.10">
    <property type="entry name" value="Taq DNA Polymerase, Chain T, domain 4"/>
    <property type="match status" value="1"/>
</dbReference>
<dbReference type="SMART" id="SM00279">
    <property type="entry name" value="HhH2"/>
    <property type="match status" value="1"/>
</dbReference>
<evidence type="ECO:0000259" key="14">
    <source>
        <dbReference type="SMART" id="SM00482"/>
    </source>
</evidence>
<dbReference type="InterPro" id="IPR018320">
    <property type="entry name" value="DNA_polymerase_1"/>
</dbReference>
<evidence type="ECO:0000256" key="10">
    <source>
        <dbReference type="ARBA" id="ARBA00049244"/>
    </source>
</evidence>
<dbReference type="InterPro" id="IPR001098">
    <property type="entry name" value="DNA-dir_DNA_pol_A_palm_dom"/>
</dbReference>
<reference evidence="16" key="1">
    <citation type="journal article" date="2019" name="Int. J. Syst. Evol. Microbiol.">
        <title>The Global Catalogue of Microorganisms (GCM) 10K type strain sequencing project: providing services to taxonomists for standard genome sequencing and annotation.</title>
        <authorList>
            <consortium name="The Broad Institute Genomics Platform"/>
            <consortium name="The Broad Institute Genome Sequencing Center for Infectious Disease"/>
            <person name="Wu L."/>
            <person name="Ma J."/>
        </authorList>
    </citation>
    <scope>NUCLEOTIDE SEQUENCE [LARGE SCALE GENOMIC DNA]</scope>
    <source>
        <strain evidence="16">TISTR 1514</strain>
    </source>
</reference>
<keyword evidence="12" id="KW-0378">Hydrolase</keyword>
<dbReference type="InterPro" id="IPR036279">
    <property type="entry name" value="5-3_exonuclease_C_sf"/>
</dbReference>
<evidence type="ECO:0000256" key="11">
    <source>
        <dbReference type="NCBIfam" id="TIGR00593"/>
    </source>
</evidence>
<name>A0ABW5V091_9MICO</name>
<dbReference type="InterPro" id="IPR002298">
    <property type="entry name" value="DNA_polymerase_A"/>
</dbReference>
<dbReference type="CDD" id="cd08637">
    <property type="entry name" value="DNA_pol_A_pol_I_C"/>
    <property type="match status" value="1"/>
</dbReference>
<dbReference type="Gene3D" id="3.30.70.370">
    <property type="match status" value="1"/>
</dbReference>
<gene>
    <name evidence="12 15" type="primary">polA</name>
    <name evidence="15" type="ORF">ACFSW7_10900</name>
</gene>
<keyword evidence="9 12" id="KW-0234">DNA repair</keyword>
<dbReference type="InterPro" id="IPR012337">
    <property type="entry name" value="RNaseH-like_sf"/>
</dbReference>
<dbReference type="Pfam" id="PF22619">
    <property type="entry name" value="DNA_polI_exo1"/>
    <property type="match status" value="1"/>
</dbReference>
<keyword evidence="6 12" id="KW-0269">Exonuclease</keyword>
<keyword evidence="6 12" id="KW-0540">Nuclease</keyword>
<comment type="catalytic activity">
    <reaction evidence="10 12">
        <text>DNA(n) + a 2'-deoxyribonucleoside 5'-triphosphate = DNA(n+1) + diphosphate</text>
        <dbReference type="Rhea" id="RHEA:22508"/>
        <dbReference type="Rhea" id="RHEA-COMP:17339"/>
        <dbReference type="Rhea" id="RHEA-COMP:17340"/>
        <dbReference type="ChEBI" id="CHEBI:33019"/>
        <dbReference type="ChEBI" id="CHEBI:61560"/>
        <dbReference type="ChEBI" id="CHEBI:173112"/>
        <dbReference type="EC" id="2.7.7.7"/>
    </reaction>
</comment>
<dbReference type="InterPro" id="IPR008918">
    <property type="entry name" value="HhH2"/>
</dbReference>
<dbReference type="SMART" id="SM00475">
    <property type="entry name" value="53EXOc"/>
    <property type="match status" value="1"/>
</dbReference>
<accession>A0ABW5V091</accession>
<organism evidence="15 16">
    <name type="scientific">Gulosibacter faecalis</name>
    <dbReference type="NCBI Taxonomy" id="272240"/>
    <lineage>
        <taxon>Bacteria</taxon>
        <taxon>Bacillati</taxon>
        <taxon>Actinomycetota</taxon>
        <taxon>Actinomycetes</taxon>
        <taxon>Micrococcales</taxon>
        <taxon>Microbacteriaceae</taxon>
        <taxon>Gulosibacter</taxon>
    </lineage>
</organism>
<dbReference type="SUPFAM" id="SSF88723">
    <property type="entry name" value="PIN domain-like"/>
    <property type="match status" value="1"/>
</dbReference>
<dbReference type="RefSeq" id="WP_019617533.1">
    <property type="nucleotide sequence ID" value="NZ_JBHUNE010000008.1"/>
</dbReference>
<evidence type="ECO:0000256" key="5">
    <source>
        <dbReference type="ARBA" id="ARBA00022763"/>
    </source>
</evidence>
<dbReference type="InterPro" id="IPR002421">
    <property type="entry name" value="5-3_exonuclease"/>
</dbReference>
<dbReference type="NCBIfam" id="TIGR00593">
    <property type="entry name" value="pola"/>
    <property type="match status" value="1"/>
</dbReference>
<dbReference type="InterPro" id="IPR029060">
    <property type="entry name" value="PIN-like_dom_sf"/>
</dbReference>
<feature type="domain" description="5'-3' exonuclease" evidence="13">
    <location>
        <begin position="1"/>
        <end position="259"/>
    </location>
</feature>
<dbReference type="NCBIfam" id="NF004397">
    <property type="entry name" value="PRK05755.1"/>
    <property type="match status" value="1"/>
</dbReference>
<keyword evidence="2 12" id="KW-0808">Transferase</keyword>
<keyword evidence="7 12" id="KW-0239">DNA-directed DNA polymerase</keyword>
<evidence type="ECO:0000259" key="13">
    <source>
        <dbReference type="SMART" id="SM00475"/>
    </source>
</evidence>
<evidence type="ECO:0000256" key="12">
    <source>
        <dbReference type="RuleBase" id="RU004460"/>
    </source>
</evidence>
<evidence type="ECO:0000313" key="16">
    <source>
        <dbReference type="Proteomes" id="UP001597492"/>
    </source>
</evidence>
<comment type="similarity">
    <text evidence="1 12">Belongs to the DNA polymerase type-A family.</text>
</comment>
<keyword evidence="5 12" id="KW-0227">DNA damage</keyword>
<proteinExistence type="inferred from homology"/>
<dbReference type="PANTHER" id="PTHR10133:SF27">
    <property type="entry name" value="DNA POLYMERASE NU"/>
    <property type="match status" value="1"/>
</dbReference>
<dbReference type="GO" id="GO:0003887">
    <property type="term" value="F:DNA-directed DNA polymerase activity"/>
    <property type="evidence" value="ECO:0007669"/>
    <property type="project" value="UniProtKB-EC"/>
</dbReference>
<dbReference type="PRINTS" id="PR00868">
    <property type="entry name" value="DNAPOLI"/>
</dbReference>
<dbReference type="InterPro" id="IPR036397">
    <property type="entry name" value="RNaseH_sf"/>
</dbReference>
<keyword evidence="8 12" id="KW-0238">DNA-binding</keyword>
<dbReference type="SUPFAM" id="SSF56672">
    <property type="entry name" value="DNA/RNA polymerases"/>
    <property type="match status" value="1"/>
</dbReference>